<dbReference type="AlphaFoldDB" id="A0A0A9YG96"/>
<accession>A0A0A9YG96</accession>
<reference evidence="2" key="3">
    <citation type="journal article" date="2016" name="Gigascience">
        <title>De novo construction of an expanded transcriptome assembly for the western tarnished plant bug, Lygus hesperus.</title>
        <authorList>
            <person name="Tassone E.E."/>
            <person name="Geib S.M."/>
            <person name="Hall B."/>
            <person name="Fabrick J.A."/>
            <person name="Brent C.S."/>
            <person name="Hull J.J."/>
        </authorList>
    </citation>
    <scope>NUCLEOTIDE SEQUENCE</scope>
</reference>
<reference evidence="1" key="1">
    <citation type="journal article" date="2014" name="PLoS ONE">
        <title>Transcriptome-Based Identification of ABC Transporters in the Western Tarnished Plant Bug Lygus hesperus.</title>
        <authorList>
            <person name="Hull J.J."/>
            <person name="Chaney K."/>
            <person name="Geib S.M."/>
            <person name="Fabrick J.A."/>
            <person name="Brent C.S."/>
            <person name="Walsh D."/>
            <person name="Lavine L.C."/>
        </authorList>
    </citation>
    <scope>NUCLEOTIDE SEQUENCE</scope>
</reference>
<dbReference type="EMBL" id="GBHO01012390">
    <property type="protein sequence ID" value="JAG31214.1"/>
    <property type="molecule type" value="Transcribed_RNA"/>
</dbReference>
<protein>
    <submittedName>
        <fullName evidence="1">Uncharacterized protein</fullName>
    </submittedName>
</protein>
<gene>
    <name evidence="1" type="ORF">CM83_29689</name>
    <name evidence="2" type="ORF">g.26215</name>
</gene>
<proteinExistence type="predicted"/>
<dbReference type="EMBL" id="GDHC01004075">
    <property type="protein sequence ID" value="JAQ14554.1"/>
    <property type="molecule type" value="Transcribed_RNA"/>
</dbReference>
<name>A0A0A9YG96_LYGHE</name>
<sequence length="123" mass="13831">MQRYNTVSPFSLNNDNSNNNAIANKSINSNNKNAIGYSINNPVFLLQHQREVHNDGFALLHHHRYRYPIINNAADLVTLYLHTVDDATTLLSPHDPIRAALMLNAINCVVHNGNDRDKGLSML</sequence>
<organism evidence="1">
    <name type="scientific">Lygus hesperus</name>
    <name type="common">Western plant bug</name>
    <dbReference type="NCBI Taxonomy" id="30085"/>
    <lineage>
        <taxon>Eukaryota</taxon>
        <taxon>Metazoa</taxon>
        <taxon>Ecdysozoa</taxon>
        <taxon>Arthropoda</taxon>
        <taxon>Hexapoda</taxon>
        <taxon>Insecta</taxon>
        <taxon>Pterygota</taxon>
        <taxon>Neoptera</taxon>
        <taxon>Paraneoptera</taxon>
        <taxon>Hemiptera</taxon>
        <taxon>Heteroptera</taxon>
        <taxon>Panheteroptera</taxon>
        <taxon>Cimicomorpha</taxon>
        <taxon>Miridae</taxon>
        <taxon>Mirini</taxon>
        <taxon>Lygus</taxon>
    </lineage>
</organism>
<evidence type="ECO:0000313" key="2">
    <source>
        <dbReference type="EMBL" id="JAQ14554.1"/>
    </source>
</evidence>
<evidence type="ECO:0000313" key="1">
    <source>
        <dbReference type="EMBL" id="JAG31214.1"/>
    </source>
</evidence>
<reference evidence="1" key="2">
    <citation type="submission" date="2014-07" db="EMBL/GenBank/DDBJ databases">
        <authorList>
            <person name="Hull J."/>
        </authorList>
    </citation>
    <scope>NUCLEOTIDE SEQUENCE</scope>
</reference>